<dbReference type="STRING" id="1150625.Q75_04390"/>
<accession>A0A147KAQ4</accession>
<name>A0A147KAQ4_9BACI</name>
<keyword evidence="2" id="KW-1185">Reference proteome</keyword>
<gene>
    <name evidence="1" type="ORF">Q75_04390</name>
</gene>
<dbReference type="Pfam" id="PF10970">
    <property type="entry name" value="GerPE"/>
    <property type="match status" value="1"/>
</dbReference>
<dbReference type="AlphaFoldDB" id="A0A147KAQ4"/>
<protein>
    <submittedName>
        <fullName evidence="1">Uncharacterized protein</fullName>
    </submittedName>
</protein>
<organism evidence="1 2">
    <name type="scientific">Bacillus coahuilensis p1.1.43</name>
    <dbReference type="NCBI Taxonomy" id="1150625"/>
    <lineage>
        <taxon>Bacteria</taxon>
        <taxon>Bacillati</taxon>
        <taxon>Bacillota</taxon>
        <taxon>Bacilli</taxon>
        <taxon>Bacillales</taxon>
        <taxon>Bacillaceae</taxon>
        <taxon>Bacillus</taxon>
    </lineage>
</organism>
<dbReference type="RefSeq" id="WP_040365342.1">
    <property type="nucleotide sequence ID" value="NZ_LDYG01000020.1"/>
</dbReference>
<evidence type="ECO:0000313" key="1">
    <source>
        <dbReference type="EMBL" id="KUP07744.1"/>
    </source>
</evidence>
<evidence type="ECO:0000313" key="2">
    <source>
        <dbReference type="Proteomes" id="UP000074108"/>
    </source>
</evidence>
<proteinExistence type="predicted"/>
<dbReference type="PATRIC" id="fig|1150625.3.peg.917"/>
<reference evidence="1 2" key="1">
    <citation type="journal article" date="2016" name="Front. Microbiol.">
        <title>Microevolution Analysis of Bacillus coahuilensis Unveils Differences in Phosphorus Acquisition Strategies and Their Regulation.</title>
        <authorList>
            <person name="Gomez-Lunar Z."/>
            <person name="Hernandez-Gonzalez I."/>
            <person name="Rodriguez-Torres M.D."/>
            <person name="Souza V."/>
            <person name="Olmedo-Alvarez G."/>
        </authorList>
    </citation>
    <scope>NUCLEOTIDE SEQUENCE [LARGE SCALE GENOMIC DNA]</scope>
    <source>
        <strain evidence="2">p1.1.43</strain>
    </source>
</reference>
<dbReference type="EMBL" id="LDYG01000020">
    <property type="protein sequence ID" value="KUP07744.1"/>
    <property type="molecule type" value="Genomic_DNA"/>
</dbReference>
<dbReference type="OrthoDB" id="2599887at2"/>
<sequence length="130" mass="14945">MKRNSVVNHVKLRTLAFSSELQIGDSRFISARNLVFAVQRESDTFFGNEGEDLLQYRIFYEPIPFLTRPPQIQTRKINFSPSIRVHTVDIIGVSASSIVHIGNTSNVRMEARIKNIRQLEKDNGNEQKEQ</sequence>
<comment type="caution">
    <text evidence="1">The sequence shown here is derived from an EMBL/GenBank/DDBJ whole genome shotgun (WGS) entry which is preliminary data.</text>
</comment>
<dbReference type="Proteomes" id="UP000074108">
    <property type="component" value="Unassembled WGS sequence"/>
</dbReference>
<dbReference type="InterPro" id="IPR024496">
    <property type="entry name" value="Spore_germ_GerPE"/>
</dbReference>